<keyword evidence="4" id="KW-0813">Transport</keyword>
<keyword evidence="13" id="KW-0472">Membrane</keyword>
<evidence type="ECO:0000256" key="16">
    <source>
        <dbReference type="ARBA" id="ARBA00038164"/>
    </source>
</evidence>
<keyword evidence="18" id="KW-1185">Reference proteome</keyword>
<comment type="subcellular location">
    <subcellularLocation>
        <location evidence="2">Cell membrane</location>
    </subcellularLocation>
    <subcellularLocation>
        <location evidence="3">Cytoplasm</location>
    </subcellularLocation>
    <subcellularLocation>
        <location evidence="1">Nucleus</location>
    </subcellularLocation>
</comment>
<evidence type="ECO:0000256" key="2">
    <source>
        <dbReference type="ARBA" id="ARBA00004236"/>
    </source>
</evidence>
<evidence type="ECO:0000256" key="4">
    <source>
        <dbReference type="ARBA" id="ARBA00022448"/>
    </source>
</evidence>
<dbReference type="RefSeq" id="XP_067170607.1">
    <property type="nucleotide sequence ID" value="XM_067314506.1"/>
</dbReference>
<evidence type="ECO:0000256" key="6">
    <source>
        <dbReference type="ARBA" id="ARBA00022490"/>
    </source>
</evidence>
<feature type="domain" description="EF-hand" evidence="17">
    <location>
        <begin position="144"/>
        <end position="179"/>
    </location>
</feature>
<evidence type="ECO:0000259" key="17">
    <source>
        <dbReference type="PROSITE" id="PS50222"/>
    </source>
</evidence>
<dbReference type="PROSITE" id="PS00018">
    <property type="entry name" value="EF_HAND_1"/>
    <property type="match status" value="1"/>
</dbReference>
<evidence type="ECO:0000313" key="18">
    <source>
        <dbReference type="Proteomes" id="UP001652627"/>
    </source>
</evidence>
<evidence type="ECO:0000256" key="10">
    <source>
        <dbReference type="ARBA" id="ARBA00022737"/>
    </source>
</evidence>
<feature type="domain" description="EF-hand" evidence="17">
    <location>
        <begin position="103"/>
        <end position="138"/>
    </location>
</feature>
<reference evidence="19" key="1">
    <citation type="submission" date="2025-08" db="UniProtKB">
        <authorList>
            <consortium name="RefSeq"/>
        </authorList>
    </citation>
    <scope>IDENTIFICATION</scope>
    <source>
        <tissue evidence="19">Blood</tissue>
    </source>
</reference>
<evidence type="ECO:0000256" key="12">
    <source>
        <dbReference type="ARBA" id="ARBA00022927"/>
    </source>
</evidence>
<evidence type="ECO:0000256" key="1">
    <source>
        <dbReference type="ARBA" id="ARBA00004123"/>
    </source>
</evidence>
<evidence type="ECO:0000256" key="13">
    <source>
        <dbReference type="ARBA" id="ARBA00023136"/>
    </source>
</evidence>
<dbReference type="InterPro" id="IPR002048">
    <property type="entry name" value="EF_hand_dom"/>
</dbReference>
<dbReference type="InterPro" id="IPR051875">
    <property type="entry name" value="Calcineurin_B_homologous"/>
</dbReference>
<dbReference type="Pfam" id="PF13202">
    <property type="entry name" value="EF-hand_5"/>
    <property type="match status" value="1"/>
</dbReference>
<keyword evidence="14" id="KW-0539">Nucleus</keyword>
<protein>
    <submittedName>
        <fullName evidence="19">Calcineurin B homologous protein 2-like</fullName>
    </submittedName>
</protein>
<sequence length="188" mass="20328">MGAAAARPPPGLGALSDETGLSPAALMRLHERFQALDRDDKGHLSPADLQALEGLALNPLCERIVGAFFPAGAQRADFPTFARVLAHFRPAEGAPCEPGGPSSPGSKLRFVFELYDLDGDGQISYRELLQVLRLMVGLEVPDEALAAVAARALREADRSGRGTLCFEDFAKAVERLDVDRRMSIWMLK</sequence>
<dbReference type="Gene3D" id="1.10.238.10">
    <property type="entry name" value="EF-hand"/>
    <property type="match status" value="1"/>
</dbReference>
<organism evidence="18 19">
    <name type="scientific">Apteryx mantelli</name>
    <name type="common">North Island brown kiwi</name>
    <dbReference type="NCBI Taxonomy" id="2696672"/>
    <lineage>
        <taxon>Eukaryota</taxon>
        <taxon>Metazoa</taxon>
        <taxon>Chordata</taxon>
        <taxon>Craniata</taxon>
        <taxon>Vertebrata</taxon>
        <taxon>Euteleostomi</taxon>
        <taxon>Archelosauria</taxon>
        <taxon>Archosauria</taxon>
        <taxon>Dinosauria</taxon>
        <taxon>Saurischia</taxon>
        <taxon>Theropoda</taxon>
        <taxon>Coelurosauria</taxon>
        <taxon>Aves</taxon>
        <taxon>Palaeognathae</taxon>
        <taxon>Apterygiformes</taxon>
        <taxon>Apterygidae</taxon>
        <taxon>Apteryx</taxon>
    </lineage>
</organism>
<keyword evidence="15" id="KW-0449">Lipoprotein</keyword>
<dbReference type="CDD" id="cd00051">
    <property type="entry name" value="EFh"/>
    <property type="match status" value="1"/>
</dbReference>
<dbReference type="InterPro" id="IPR018247">
    <property type="entry name" value="EF_Hand_1_Ca_BS"/>
</dbReference>
<evidence type="ECO:0000256" key="8">
    <source>
        <dbReference type="ARBA" id="ARBA00022707"/>
    </source>
</evidence>
<evidence type="ECO:0000256" key="11">
    <source>
        <dbReference type="ARBA" id="ARBA00022837"/>
    </source>
</evidence>
<evidence type="ECO:0000256" key="3">
    <source>
        <dbReference type="ARBA" id="ARBA00004496"/>
    </source>
</evidence>
<keyword evidence="8" id="KW-0519">Myristate</keyword>
<keyword evidence="10" id="KW-0677">Repeat</keyword>
<evidence type="ECO:0000256" key="7">
    <source>
        <dbReference type="ARBA" id="ARBA00022553"/>
    </source>
</evidence>
<dbReference type="Proteomes" id="UP001652627">
    <property type="component" value="Chromosome 35"/>
</dbReference>
<dbReference type="PROSITE" id="PS50222">
    <property type="entry name" value="EF_HAND_2"/>
    <property type="match status" value="2"/>
</dbReference>
<evidence type="ECO:0000313" key="19">
    <source>
        <dbReference type="RefSeq" id="XP_067170607.1"/>
    </source>
</evidence>
<keyword evidence="11" id="KW-0106">Calcium</keyword>
<dbReference type="SUPFAM" id="SSF47473">
    <property type="entry name" value="EF-hand"/>
    <property type="match status" value="1"/>
</dbReference>
<comment type="similarity">
    <text evidence="16">Belongs to the calcineurin regulatory subunit family. CHP subfamily.</text>
</comment>
<proteinExistence type="inferred from homology"/>
<dbReference type="GeneID" id="136994998"/>
<accession>A0ABM4G076</accession>
<evidence type="ECO:0000256" key="5">
    <source>
        <dbReference type="ARBA" id="ARBA00022475"/>
    </source>
</evidence>
<name>A0ABM4G076_9AVES</name>
<keyword evidence="7" id="KW-0597">Phosphoprotein</keyword>
<keyword evidence="12" id="KW-0653">Protein transport</keyword>
<keyword evidence="5" id="KW-1003">Cell membrane</keyword>
<gene>
    <name evidence="19" type="primary">LOC136994998</name>
</gene>
<keyword evidence="9" id="KW-0479">Metal-binding</keyword>
<evidence type="ECO:0000256" key="14">
    <source>
        <dbReference type="ARBA" id="ARBA00023242"/>
    </source>
</evidence>
<evidence type="ECO:0000256" key="9">
    <source>
        <dbReference type="ARBA" id="ARBA00022723"/>
    </source>
</evidence>
<dbReference type="InterPro" id="IPR011992">
    <property type="entry name" value="EF-hand-dom_pair"/>
</dbReference>
<dbReference type="SMART" id="SM00054">
    <property type="entry name" value="EFh"/>
    <property type="match status" value="3"/>
</dbReference>
<dbReference type="PANTHER" id="PTHR46002">
    <property type="entry name" value="EG:114D9.1 PROTEIN-RELATED"/>
    <property type="match status" value="1"/>
</dbReference>
<dbReference type="Pfam" id="PF13499">
    <property type="entry name" value="EF-hand_7"/>
    <property type="match status" value="1"/>
</dbReference>
<keyword evidence="6" id="KW-0963">Cytoplasm</keyword>
<evidence type="ECO:0000256" key="15">
    <source>
        <dbReference type="ARBA" id="ARBA00023288"/>
    </source>
</evidence>